<dbReference type="Gene3D" id="1.20.144.10">
    <property type="entry name" value="Phosphatidic acid phosphatase type 2/haloperoxidase"/>
    <property type="match status" value="2"/>
</dbReference>
<dbReference type="InterPro" id="IPR036938">
    <property type="entry name" value="PAP2/HPO_sf"/>
</dbReference>
<dbReference type="RefSeq" id="WP_170168131.1">
    <property type="nucleotide sequence ID" value="NZ_QPJK01000002.1"/>
</dbReference>
<evidence type="ECO:0000313" key="3">
    <source>
        <dbReference type="EMBL" id="RCW74225.1"/>
    </source>
</evidence>
<gene>
    <name evidence="3" type="ORF">DES41_102546</name>
</gene>
<comment type="caution">
    <text evidence="3">The sequence shown here is derived from an EMBL/GenBank/DDBJ whole genome shotgun (WGS) entry which is preliminary data.</text>
</comment>
<evidence type="ECO:0000256" key="1">
    <source>
        <dbReference type="SAM" id="Phobius"/>
    </source>
</evidence>
<dbReference type="Proteomes" id="UP000252884">
    <property type="component" value="Unassembled WGS sequence"/>
</dbReference>
<evidence type="ECO:0000259" key="2">
    <source>
        <dbReference type="SMART" id="SM00014"/>
    </source>
</evidence>
<dbReference type="SUPFAM" id="SSF48317">
    <property type="entry name" value="Acid phosphatase/Vanadium-dependent haloperoxidase"/>
    <property type="match status" value="1"/>
</dbReference>
<feature type="transmembrane region" description="Helical" evidence="1">
    <location>
        <begin position="242"/>
        <end position="260"/>
    </location>
</feature>
<dbReference type="PROSITE" id="PS51257">
    <property type="entry name" value="PROKAR_LIPOPROTEIN"/>
    <property type="match status" value="1"/>
</dbReference>
<dbReference type="Pfam" id="PF01569">
    <property type="entry name" value="PAP2"/>
    <property type="match status" value="1"/>
</dbReference>
<keyword evidence="1" id="KW-1133">Transmembrane helix</keyword>
<keyword evidence="1" id="KW-0472">Membrane</keyword>
<dbReference type="InterPro" id="IPR000326">
    <property type="entry name" value="PAP2/HPO"/>
</dbReference>
<dbReference type="AlphaFoldDB" id="A0A368Y298"/>
<dbReference type="SMART" id="SM00014">
    <property type="entry name" value="acidPPc"/>
    <property type="match status" value="1"/>
</dbReference>
<dbReference type="PANTHER" id="PTHR14969">
    <property type="entry name" value="SPHINGOSINE-1-PHOSPHATE PHOSPHOHYDROLASE"/>
    <property type="match status" value="1"/>
</dbReference>
<dbReference type="EMBL" id="QPJK01000002">
    <property type="protein sequence ID" value="RCW74225.1"/>
    <property type="molecule type" value="Genomic_DNA"/>
</dbReference>
<feature type="transmembrane region" description="Helical" evidence="1">
    <location>
        <begin position="53"/>
        <end position="78"/>
    </location>
</feature>
<sequence length="273" mass="29168">MSEDAQRAQALAEWLGQHALVAAGCGLLATLACAGLLFAGVRQLHLRAPRAWLPPWVWLGLWVALGGGFMLATAALFAEAMEALDADEELGLFDQRLAEVLSQRLPLAALRVVGTATHVGDPLTLTALVVVVAVALLWRGHRWLALGWVVACAGNGVLNQGLKKIFARVRPLHEHGFAVAEGYSFPSGHTSGSVVVYGMLAYLCVRLLPARWHLAAVLLAALLAYCMGVSRVLLQVHWASDVLAGFASGLTWLAVCIAAVELRRRYVRGVSTA</sequence>
<feature type="transmembrane region" description="Helical" evidence="1">
    <location>
        <begin position="212"/>
        <end position="230"/>
    </location>
</feature>
<reference evidence="3 4" key="1">
    <citation type="submission" date="2018-07" db="EMBL/GenBank/DDBJ databases">
        <title>Genomic Encyclopedia of Type Strains, Phase IV (KMG-IV): sequencing the most valuable type-strain genomes for metagenomic binning, comparative biology and taxonomic classification.</title>
        <authorList>
            <person name="Goeker M."/>
        </authorList>
    </citation>
    <scope>NUCLEOTIDE SEQUENCE [LARGE SCALE GENOMIC DNA]</scope>
    <source>
        <strain evidence="3 4">DSM 21634</strain>
    </source>
</reference>
<proteinExistence type="predicted"/>
<accession>A0A368Y298</accession>
<dbReference type="CDD" id="cd03392">
    <property type="entry name" value="PAP2_like_2"/>
    <property type="match status" value="1"/>
</dbReference>
<feature type="transmembrane region" description="Helical" evidence="1">
    <location>
        <begin position="182"/>
        <end position="205"/>
    </location>
</feature>
<feature type="transmembrane region" description="Helical" evidence="1">
    <location>
        <begin position="20"/>
        <end position="41"/>
    </location>
</feature>
<dbReference type="PANTHER" id="PTHR14969:SF13">
    <property type="entry name" value="AT30094P"/>
    <property type="match status" value="1"/>
</dbReference>
<keyword evidence="4" id="KW-1185">Reference proteome</keyword>
<evidence type="ECO:0000313" key="4">
    <source>
        <dbReference type="Proteomes" id="UP000252884"/>
    </source>
</evidence>
<keyword evidence="1" id="KW-0812">Transmembrane</keyword>
<name>A0A368Y298_9BURK</name>
<feature type="domain" description="Phosphatidic acid phosphatase type 2/haloperoxidase" evidence="2">
    <location>
        <begin position="145"/>
        <end position="257"/>
    </location>
</feature>
<feature type="transmembrane region" description="Helical" evidence="1">
    <location>
        <begin position="119"/>
        <end position="138"/>
    </location>
</feature>
<protein>
    <submittedName>
        <fullName evidence="3">Undecaprenyl-diphosphatase</fullName>
    </submittedName>
</protein>
<organism evidence="3 4">
    <name type="scientific">Pseudorhodoferax soli</name>
    <dbReference type="NCBI Taxonomy" id="545864"/>
    <lineage>
        <taxon>Bacteria</taxon>
        <taxon>Pseudomonadati</taxon>
        <taxon>Pseudomonadota</taxon>
        <taxon>Betaproteobacteria</taxon>
        <taxon>Burkholderiales</taxon>
        <taxon>Comamonadaceae</taxon>
    </lineage>
</organism>